<dbReference type="InterPro" id="IPR027417">
    <property type="entry name" value="P-loop_NTPase"/>
</dbReference>
<dbReference type="PANTHER" id="PTHR43038:SF3">
    <property type="entry name" value="ABC TRANSPORTER G FAMILY MEMBER 20 ISOFORM X1"/>
    <property type="match status" value="1"/>
</dbReference>
<evidence type="ECO:0000313" key="3">
    <source>
        <dbReference type="Proteomes" id="UP000192247"/>
    </source>
</evidence>
<dbReference type="Gene3D" id="3.40.50.300">
    <property type="entry name" value="P-loop containing nucleotide triphosphate hydrolases"/>
    <property type="match status" value="1"/>
</dbReference>
<evidence type="ECO:0000313" key="2">
    <source>
        <dbReference type="EMBL" id="OQR75264.1"/>
    </source>
</evidence>
<evidence type="ECO:0000259" key="1">
    <source>
        <dbReference type="Pfam" id="PF00005"/>
    </source>
</evidence>
<dbReference type="InParanoid" id="A0A1V9XP41"/>
<dbReference type="Pfam" id="PF00005">
    <property type="entry name" value="ABC_tran"/>
    <property type="match status" value="1"/>
</dbReference>
<dbReference type="InterPro" id="IPR003439">
    <property type="entry name" value="ABC_transporter-like_ATP-bd"/>
</dbReference>
<comment type="caution">
    <text evidence="2">The sequence shown here is derived from an EMBL/GenBank/DDBJ whole genome shotgun (WGS) entry which is preliminary data.</text>
</comment>
<dbReference type="OrthoDB" id="6512862at2759"/>
<protein>
    <submittedName>
        <fullName evidence="2">ABC transporter G family member 23-like</fullName>
    </submittedName>
</protein>
<dbReference type="SUPFAM" id="SSF52540">
    <property type="entry name" value="P-loop containing nucleoside triphosphate hydrolases"/>
    <property type="match status" value="1"/>
</dbReference>
<proteinExistence type="predicted"/>
<organism evidence="2 3">
    <name type="scientific">Tropilaelaps mercedesae</name>
    <dbReference type="NCBI Taxonomy" id="418985"/>
    <lineage>
        <taxon>Eukaryota</taxon>
        <taxon>Metazoa</taxon>
        <taxon>Ecdysozoa</taxon>
        <taxon>Arthropoda</taxon>
        <taxon>Chelicerata</taxon>
        <taxon>Arachnida</taxon>
        <taxon>Acari</taxon>
        <taxon>Parasitiformes</taxon>
        <taxon>Mesostigmata</taxon>
        <taxon>Gamasina</taxon>
        <taxon>Dermanyssoidea</taxon>
        <taxon>Laelapidae</taxon>
        <taxon>Tropilaelaps</taxon>
    </lineage>
</organism>
<dbReference type="GO" id="GO:0016887">
    <property type="term" value="F:ATP hydrolysis activity"/>
    <property type="evidence" value="ECO:0007669"/>
    <property type="project" value="InterPro"/>
</dbReference>
<name>A0A1V9XP41_9ACAR</name>
<dbReference type="STRING" id="418985.A0A1V9XP41"/>
<dbReference type="AlphaFoldDB" id="A0A1V9XP41"/>
<reference evidence="2 3" key="1">
    <citation type="journal article" date="2017" name="Gigascience">
        <title>Draft genome of the honey bee ectoparasitic mite, Tropilaelaps mercedesae, is shaped by the parasitic life history.</title>
        <authorList>
            <person name="Dong X."/>
            <person name="Armstrong S.D."/>
            <person name="Xia D."/>
            <person name="Makepeace B.L."/>
            <person name="Darby A.C."/>
            <person name="Kadowaki T."/>
        </authorList>
    </citation>
    <scope>NUCLEOTIDE SEQUENCE [LARGE SCALE GENOMIC DNA]</scope>
    <source>
        <strain evidence="2">Wuxi-XJTLU</strain>
    </source>
</reference>
<dbReference type="GO" id="GO:0005524">
    <property type="term" value="F:ATP binding"/>
    <property type="evidence" value="ECO:0007669"/>
    <property type="project" value="InterPro"/>
</dbReference>
<gene>
    <name evidence="2" type="ORF">BIW11_00804</name>
</gene>
<accession>A0A1V9XP41</accession>
<sequence length="145" mass="15983">MSLHVLVCRAVPAGVPQVADLSGGQRRRLSLAVYILHAPPLLILDEPTMGVDPFLAHAAWQHLHRLTEESATTVVVTTHYIEEASDTGTCCYQRRLQHPSGRADDFASVIRLNFFLECFQRLGGNRLYGNAAKIKLASCFLGRVA</sequence>
<dbReference type="EMBL" id="MNPL01006620">
    <property type="protein sequence ID" value="OQR75264.1"/>
    <property type="molecule type" value="Genomic_DNA"/>
</dbReference>
<dbReference type="PANTHER" id="PTHR43038">
    <property type="entry name" value="ATP-BINDING CASSETTE, SUB-FAMILY H, MEMBER 1"/>
    <property type="match status" value="1"/>
</dbReference>
<keyword evidence="3" id="KW-1185">Reference proteome</keyword>
<dbReference type="Proteomes" id="UP000192247">
    <property type="component" value="Unassembled WGS sequence"/>
</dbReference>
<feature type="domain" description="ABC transporter" evidence="1">
    <location>
        <begin position="18"/>
        <end position="48"/>
    </location>
</feature>